<sequence>MSAPLISVIVPVHDVRDHVAACIASLRAQTLPDFEAIVVDDGSTDDSAEVALRAIDGDSRFRLVRQDNRGLSGARNTGLDLARGAFIAFVDSDDRVAPGYLQQMWQVLDQTGADWVACAIRFCFPGGVSSCHSGIHGQAAQHSSGRVARFVLADWGDAIRHFPSAWNKLYRRSLIEGLRFPEGTWFEDHGFFYRAAARTDHIAHLAEPLYLQTRGRAGQITGTDSERVFEQFAVLEDMRALMAQGHPGGTEAFEKIASRLLFERSTALRDPERRARYAHACAEYLAAHGLRYAPEWDPHISRGWGLELAGELPLSIVLPWSGQHPDLLRDSLEALALQGAPGREILIVCDNENAADQARNVALFLPNARVLVQPGRGPGAARNAGLQAARGVFVTFLDAGDRLAEMALHDWVDGAIKAQADFVVSAFRKGIGEGDTHCAFHHEEAVSRAKLAAAAFAFSGHDALLLDAQPSSKLYRRAFLHENGIRFGSGPLPGWQVALKAALAAPVSLYFQWPGCDVDMSEPARSQFHRRWSAGQLARALDRLAATLTPDQAARLPQGWRRRLFARAIWAQMYFAHPRRGRAGQALFAAAAGWAALWRGQTRHRTPLDPYMGPRIDQLLSVEALIRRTRPAAVAPARASGHNSTDFSKHIQDSRMLSFAVQGGARFRYKAEFSEFPYANISFYDREQANILFHLSLRQEDGLAVCNKRSGQDWAREIQQKVTLPRAGVSIEVVFAPPEITVTLNGEPLFHFGKGLLRTRFPDPDRIAYVDFQGGIAPAGIDVDISQTGQIDQDQLSLNSRLELRARLLCPDRDPGLVLDVPGVGMPPRVITRPSLHTITHQGRPHWETDLRALLPGRLWDSVEEGAPLVVNLRYPDGKAACPPLRVSRPELAAQIEKILLGLDLSADALTAMQVLEHIRFGGLLGLLSDPARAALATVQRTYGLAAFLLPEGSKADDIPQQPLPVQAAPDPVAQAHARFGRILRAKPDTDPLALLAEQELPKELRPYLFLGLSEFFCDPSRDFEAFHQMFLDEGHAGTLNPEPGDVWKNSALLPFLLLEDRVDTLREVLWTLTEPTNAWTVTPAVAWVARRAIQGTGLSEEACEDILYAYMDLVDKRIWDYWSRAHCVALTGVAVQLVQNLDRFADYTHGPFLDFVRRAYGLSRQFWQMLDTALDGAPLPAALIPAREAFDLVAQSAQDGQPRPGLDRALELFTRYGTPEALRMRRELLGPSGLQLPAGQGPDTAALAVAGLNTEEATLRHMAFPGAAPVSDEMVAVAAEALPARYPHVPRAPYYQAQLRASRLLHALLQQAPAKPVTPAQIEPLARDLRVLSGRRSQFLGLGLILALIRGLARHKGHDAALKTLQELLKTLVAALDDERLSALEYAPAPRMALQSLRADPAAAKQYALAAKTLPTLAKALPDASDSPSKLDGSPLFDTLVTVFSCLPNLTTRIPPMREGWLSLLKALDVPYVIIVGNGDGRIEGDVLHVDAPDDYEGLPQKTMATIRWVHENTNFGYLLKIDDDCFLNPEEFFHSLSYRKYDFHGRILTRHRGETDRAWHNEKSTSERGRFELDKSPEPSTYADGGSGYTVSRTAMAATLDALDSPEGQYLEQVSFMEDKLLGDLLALRGIRPADEDHRVALRRRSWSKAFPIARWVNSFDASLAAPIKMAHLDAQEAQLPAMAALQSKELTPKKIWPSYQDVTLIYQSNALEMISSQDKLDAARDAEVAVVACMRNEMFMLPQFLAHYRKLGVGGFLIVDNCSDDGTLEYLMEQPDVALFSVDTDYSLSYYGVAWQQALMAAFRVGKWSMVADADELLVWQEKQTQTLPDLLKTPDFQGVDAARIFMLDMYPKGSLAKATFKTDPFAEAGFVDREPFLANWTGRGPFSNMPTWTSALRHRLIAGSRTDLFVAQKIALLKYQPWMRVSAGLHFLTDVTLSPRELIFAHFKYNADFRRKAQTEVARRQHFNDAEEYRKYLALISEGRDVIYEDGLSVPWTEAPFVKALLKR</sequence>
<dbReference type="Proteomes" id="UP000306113">
    <property type="component" value="Unassembled WGS sequence"/>
</dbReference>
<dbReference type="Gene3D" id="3.90.550.50">
    <property type="match status" value="1"/>
</dbReference>
<evidence type="ECO:0000256" key="9">
    <source>
        <dbReference type="SAM" id="MobiDB-lite"/>
    </source>
</evidence>
<keyword evidence="12" id="KW-1185">Reference proteome</keyword>
<dbReference type="Pfam" id="PF00535">
    <property type="entry name" value="Glycos_transf_2"/>
    <property type="match status" value="2"/>
</dbReference>
<dbReference type="InterPro" id="IPR013320">
    <property type="entry name" value="ConA-like_dom_sf"/>
</dbReference>
<dbReference type="GO" id="GO:0008378">
    <property type="term" value="F:galactosyltransferase activity"/>
    <property type="evidence" value="ECO:0007669"/>
    <property type="project" value="UniProtKB-ARBA"/>
</dbReference>
<dbReference type="SUPFAM" id="SSF53448">
    <property type="entry name" value="Nucleotide-diphospho-sugar transferases"/>
    <property type="match status" value="3"/>
</dbReference>
<dbReference type="InterPro" id="IPR001079">
    <property type="entry name" value="Galectin_CRD"/>
</dbReference>
<name>A0A4S3MFI7_9RHOB</name>
<dbReference type="EMBL" id="SSMD01000001">
    <property type="protein sequence ID" value="THD76928.1"/>
    <property type="molecule type" value="Genomic_DNA"/>
</dbReference>
<keyword evidence="8" id="KW-0472">Membrane</keyword>
<accession>A0A4S3MFI7</accession>
<keyword evidence="5" id="KW-0735">Signal-anchor</keyword>
<evidence type="ECO:0000313" key="11">
    <source>
        <dbReference type="EMBL" id="THD76928.1"/>
    </source>
</evidence>
<dbReference type="InterPro" id="IPR002659">
    <property type="entry name" value="Glyco_trans_31"/>
</dbReference>
<evidence type="ECO:0000256" key="8">
    <source>
        <dbReference type="ARBA" id="ARBA00023136"/>
    </source>
</evidence>
<dbReference type="InterPro" id="IPR029044">
    <property type="entry name" value="Nucleotide-diphossugar_trans"/>
</dbReference>
<comment type="caution">
    <text evidence="11">The sequence shown here is derived from an EMBL/GenBank/DDBJ whole genome shotgun (WGS) entry which is preliminary data.</text>
</comment>
<feature type="domain" description="Galectin" evidence="10">
    <location>
        <begin position="653"/>
        <end position="786"/>
    </location>
</feature>
<comment type="subcellular location">
    <subcellularLocation>
        <location evidence="1">Golgi apparatus membrane</location>
        <topology evidence="1">Single-pass type II membrane protein</topology>
    </subcellularLocation>
</comment>
<dbReference type="Pfam" id="PF00337">
    <property type="entry name" value="Gal-bind_lectin"/>
    <property type="match status" value="1"/>
</dbReference>
<dbReference type="Gene3D" id="3.90.550.10">
    <property type="entry name" value="Spore Coat Polysaccharide Biosynthesis Protein SpsA, Chain A"/>
    <property type="match status" value="2"/>
</dbReference>
<dbReference type="SUPFAM" id="SSF49899">
    <property type="entry name" value="Concanavalin A-like lectins/glucanases"/>
    <property type="match status" value="1"/>
</dbReference>
<dbReference type="Pfam" id="PF13704">
    <property type="entry name" value="Glyco_tranf_2_4"/>
    <property type="match status" value="1"/>
</dbReference>
<proteinExistence type="predicted"/>
<evidence type="ECO:0000256" key="2">
    <source>
        <dbReference type="ARBA" id="ARBA00022676"/>
    </source>
</evidence>
<dbReference type="RefSeq" id="WP_136337872.1">
    <property type="nucleotide sequence ID" value="NZ_SSMD01000001.1"/>
</dbReference>
<protein>
    <submittedName>
        <fullName evidence="11">Glycosyltransferase</fullName>
    </submittedName>
</protein>
<evidence type="ECO:0000256" key="7">
    <source>
        <dbReference type="ARBA" id="ARBA00023034"/>
    </source>
</evidence>
<evidence type="ECO:0000256" key="1">
    <source>
        <dbReference type="ARBA" id="ARBA00004323"/>
    </source>
</evidence>
<reference evidence="11 12" key="1">
    <citation type="submission" date="2019-04" db="EMBL/GenBank/DDBJ databases">
        <title>Draft genome sequence of Youngimonas vesicularis.</title>
        <authorList>
            <person name="Hameed A."/>
        </authorList>
    </citation>
    <scope>NUCLEOTIDE SEQUENCE [LARGE SCALE GENOMIC DNA]</scope>
    <source>
        <strain evidence="11 12">CC-AMW-E</strain>
    </source>
</reference>
<keyword evidence="6" id="KW-1133">Transmembrane helix</keyword>
<dbReference type="OrthoDB" id="7981249at2"/>
<evidence type="ECO:0000256" key="6">
    <source>
        <dbReference type="ARBA" id="ARBA00022989"/>
    </source>
</evidence>
<dbReference type="GO" id="GO:0030246">
    <property type="term" value="F:carbohydrate binding"/>
    <property type="evidence" value="ECO:0007669"/>
    <property type="project" value="InterPro"/>
</dbReference>
<evidence type="ECO:0000256" key="5">
    <source>
        <dbReference type="ARBA" id="ARBA00022968"/>
    </source>
</evidence>
<organism evidence="11 12">
    <name type="scientific">Thalassobius vesicularis</name>
    <dbReference type="NCBI Taxonomy" id="1294297"/>
    <lineage>
        <taxon>Bacteria</taxon>
        <taxon>Pseudomonadati</taxon>
        <taxon>Pseudomonadota</taxon>
        <taxon>Alphaproteobacteria</taxon>
        <taxon>Rhodobacterales</taxon>
        <taxon>Roseobacteraceae</taxon>
        <taxon>Thalassovita</taxon>
    </lineage>
</organism>
<dbReference type="InterPro" id="IPR001173">
    <property type="entry name" value="Glyco_trans_2-like"/>
</dbReference>
<dbReference type="InterPro" id="IPR050834">
    <property type="entry name" value="Glycosyltransf_2"/>
</dbReference>
<keyword evidence="4" id="KW-0812">Transmembrane</keyword>
<evidence type="ECO:0000313" key="12">
    <source>
        <dbReference type="Proteomes" id="UP000306113"/>
    </source>
</evidence>
<feature type="compositionally biased region" description="Basic and acidic residues" evidence="9">
    <location>
        <begin position="1559"/>
        <end position="1579"/>
    </location>
</feature>
<dbReference type="Pfam" id="PF01762">
    <property type="entry name" value="Galactosyl_T"/>
    <property type="match status" value="1"/>
</dbReference>
<dbReference type="GO" id="GO:0016020">
    <property type="term" value="C:membrane"/>
    <property type="evidence" value="ECO:0007669"/>
    <property type="project" value="InterPro"/>
</dbReference>
<dbReference type="Gene3D" id="2.60.120.200">
    <property type="match status" value="1"/>
</dbReference>
<dbReference type="PROSITE" id="PS51304">
    <property type="entry name" value="GALECTIN"/>
    <property type="match status" value="1"/>
</dbReference>
<evidence type="ECO:0000256" key="3">
    <source>
        <dbReference type="ARBA" id="ARBA00022679"/>
    </source>
</evidence>
<keyword evidence="7" id="KW-0333">Golgi apparatus</keyword>
<gene>
    <name evidence="11" type="ORF">E7681_03545</name>
</gene>
<keyword evidence="2" id="KW-0328">Glycosyltransferase</keyword>
<evidence type="ECO:0000256" key="4">
    <source>
        <dbReference type="ARBA" id="ARBA00022692"/>
    </source>
</evidence>
<dbReference type="CDD" id="cd00761">
    <property type="entry name" value="Glyco_tranf_GTA_type"/>
    <property type="match status" value="2"/>
</dbReference>
<dbReference type="PANTHER" id="PTHR43685:SF2">
    <property type="entry name" value="GLYCOSYLTRANSFERASE 2-LIKE DOMAIN-CONTAINING PROTEIN"/>
    <property type="match status" value="1"/>
</dbReference>
<dbReference type="PANTHER" id="PTHR43685">
    <property type="entry name" value="GLYCOSYLTRANSFERASE"/>
    <property type="match status" value="1"/>
</dbReference>
<keyword evidence="3 11" id="KW-0808">Transferase</keyword>
<evidence type="ECO:0000259" key="10">
    <source>
        <dbReference type="PROSITE" id="PS51304"/>
    </source>
</evidence>
<feature type="region of interest" description="Disordered" evidence="9">
    <location>
        <begin position="1559"/>
        <end position="1589"/>
    </location>
</feature>